<organism evidence="2 3">
    <name type="scientific">Congregibacter litoralis KT71</name>
    <dbReference type="NCBI Taxonomy" id="314285"/>
    <lineage>
        <taxon>Bacteria</taxon>
        <taxon>Pseudomonadati</taxon>
        <taxon>Pseudomonadota</taxon>
        <taxon>Gammaproteobacteria</taxon>
        <taxon>Cellvibrionales</taxon>
        <taxon>Halieaceae</taxon>
        <taxon>Congregibacter</taxon>
    </lineage>
</organism>
<sequence>MRQTTTLTVRLAASAGLVLLSLNFFGLTQNLRPEGLTPDVLRFGERDLLLSQNELEEEIVRGEQETDAEFLNRVTHSIADGMAHIHWERFDANRFHQQVPVWENYILWGMRYITKIPEYERYHFSNVEKSIERGIGICGDASILLSQILTTEGISNQIVSMPDHVIVVARLGDQEFLLDADFGVVAAISLNEAMLHPARLIAAYAAEDKYDSTVSEFTQALTHTNQRWDGPQAFITKKYYFEKLAYFLKWTIPALLLLVALFLFRNKGGV</sequence>
<name>A4A543_9GAMM</name>
<dbReference type="AlphaFoldDB" id="A4A543"/>
<dbReference type="eggNOG" id="COG1305">
    <property type="taxonomic scope" value="Bacteria"/>
</dbReference>
<keyword evidence="3" id="KW-1185">Reference proteome</keyword>
<dbReference type="Proteomes" id="UP000019205">
    <property type="component" value="Chromosome"/>
</dbReference>
<comment type="caution">
    <text evidence="2">The sequence shown here is derived from an EMBL/GenBank/DDBJ whole genome shotgun (WGS) entry which is preliminary data.</text>
</comment>
<feature type="transmembrane region" description="Helical" evidence="1">
    <location>
        <begin position="244"/>
        <end position="264"/>
    </location>
</feature>
<dbReference type="Gene3D" id="3.10.620.30">
    <property type="match status" value="1"/>
</dbReference>
<keyword evidence="1" id="KW-0472">Membrane</keyword>
<evidence type="ECO:0000313" key="3">
    <source>
        <dbReference type="Proteomes" id="UP000019205"/>
    </source>
</evidence>
<evidence type="ECO:0000313" key="2">
    <source>
        <dbReference type="EMBL" id="EAQ98914.2"/>
    </source>
</evidence>
<reference evidence="2 3" key="1">
    <citation type="journal article" date="2007" name="Proc. Natl. Acad. Sci. U.S.A.">
        <title>Characterization of a marine gammaproteobacterium capable of aerobic anoxygenic photosynthesis.</title>
        <authorList>
            <person name="Fuchs B.M."/>
            <person name="Spring S."/>
            <person name="Teeling H."/>
            <person name="Quast C."/>
            <person name="Wulf J."/>
            <person name="Schattenhofer M."/>
            <person name="Yan S."/>
            <person name="Ferriera S."/>
            <person name="Johnson J."/>
            <person name="Glockner F.O."/>
            <person name="Amann R."/>
        </authorList>
    </citation>
    <scope>NUCLEOTIDE SEQUENCE [LARGE SCALE GENOMIC DNA]</scope>
    <source>
        <strain evidence="2">KT71</strain>
    </source>
</reference>
<dbReference type="RefSeq" id="WP_023660171.1">
    <property type="nucleotide sequence ID" value="NZ_CM002299.1"/>
</dbReference>
<gene>
    <name evidence="2" type="ORF">KT71_09812</name>
</gene>
<reference evidence="2 3" key="2">
    <citation type="journal article" date="2009" name="PLoS ONE">
        <title>The photosynthetic apparatus and its regulation in the aerobic gammaproteobacterium Congregibacter litoralis gen. nov., sp. nov.</title>
        <authorList>
            <person name="Spring S."/>
            <person name="Lunsdorf H."/>
            <person name="Fuchs B.M."/>
            <person name="Tindall B.J."/>
        </authorList>
    </citation>
    <scope>NUCLEOTIDE SEQUENCE [LARGE SCALE GENOMIC DNA]</scope>
    <source>
        <strain evidence="2">KT71</strain>
    </source>
</reference>
<proteinExistence type="predicted"/>
<dbReference type="EMBL" id="AAOA02000003">
    <property type="protein sequence ID" value="EAQ98914.2"/>
    <property type="molecule type" value="Genomic_DNA"/>
</dbReference>
<dbReference type="HOGENOM" id="CLU_1029382_0_0_6"/>
<dbReference type="OrthoDB" id="6366148at2"/>
<evidence type="ECO:0000256" key="1">
    <source>
        <dbReference type="SAM" id="Phobius"/>
    </source>
</evidence>
<protein>
    <recommendedName>
        <fullName evidence="4">Transglutaminase-like domain-containing protein</fullName>
    </recommendedName>
</protein>
<evidence type="ECO:0008006" key="4">
    <source>
        <dbReference type="Google" id="ProtNLM"/>
    </source>
</evidence>
<keyword evidence="1" id="KW-0812">Transmembrane</keyword>
<keyword evidence="1" id="KW-1133">Transmembrane helix</keyword>
<accession>A4A543</accession>